<keyword evidence="2" id="KW-0732">Signal</keyword>
<accession>A0A7C2BGQ5</accession>
<dbReference type="SUPFAM" id="SSF110087">
    <property type="entry name" value="DR1885-like metal-binding protein"/>
    <property type="match status" value="1"/>
</dbReference>
<comment type="caution">
    <text evidence="3">The sequence shown here is derived from an EMBL/GenBank/DDBJ whole genome shotgun (WGS) entry which is preliminary data.</text>
</comment>
<name>A0A7C2BGQ5_THERO</name>
<dbReference type="PANTHER" id="PTHR36302:SF1">
    <property type="entry name" value="COPPER CHAPERONE PCU(A)C"/>
    <property type="match status" value="1"/>
</dbReference>
<dbReference type="EMBL" id="DSJL01000007">
    <property type="protein sequence ID" value="HEF64468.1"/>
    <property type="molecule type" value="Genomic_DNA"/>
</dbReference>
<evidence type="ECO:0000256" key="2">
    <source>
        <dbReference type="SAM" id="SignalP"/>
    </source>
</evidence>
<dbReference type="Gene3D" id="2.60.40.1890">
    <property type="entry name" value="PCu(A)C copper chaperone"/>
    <property type="match status" value="1"/>
</dbReference>
<evidence type="ECO:0000256" key="1">
    <source>
        <dbReference type="SAM" id="MobiDB-lite"/>
    </source>
</evidence>
<feature type="compositionally biased region" description="Low complexity" evidence="1">
    <location>
        <begin position="63"/>
        <end position="82"/>
    </location>
</feature>
<dbReference type="InterPro" id="IPR007410">
    <property type="entry name" value="LpqE-like"/>
</dbReference>
<feature type="chain" id="PRO_5043411471" evidence="2">
    <location>
        <begin position="29"/>
        <end position="223"/>
    </location>
</feature>
<gene>
    <name evidence="3" type="ORF">ENP47_02515</name>
</gene>
<dbReference type="InterPro" id="IPR036182">
    <property type="entry name" value="PCuAC_sf"/>
</dbReference>
<proteinExistence type="predicted"/>
<dbReference type="PANTHER" id="PTHR36302">
    <property type="entry name" value="BLR7088 PROTEIN"/>
    <property type="match status" value="1"/>
</dbReference>
<sequence>MPRPFSRRASLVIQLTSLLGLLLSVACGGVPTPTTVAVPSPTQAIATQPTATPSPSPSPTVAPTPISTPTSTTATHPTPTMGHAMPGTPMAMATPPGQNEFRGDSLVIRNVWARAATKSDNVSAVFMLIENTGDQPDRLLHTHCGVAEKVEIHESKMEGGIMKMQPVDGIDVPAHGTVELKPGGLHVMLIGLTRDLNPGDTIEVELHFEHAGHVMVEATVTKP</sequence>
<dbReference type="AlphaFoldDB" id="A0A7C2BGQ5"/>
<feature type="signal peptide" evidence="2">
    <location>
        <begin position="1"/>
        <end position="28"/>
    </location>
</feature>
<evidence type="ECO:0000313" key="3">
    <source>
        <dbReference type="EMBL" id="HEF64468.1"/>
    </source>
</evidence>
<dbReference type="PROSITE" id="PS51257">
    <property type="entry name" value="PROKAR_LIPOPROTEIN"/>
    <property type="match status" value="1"/>
</dbReference>
<reference evidence="3" key="1">
    <citation type="journal article" date="2020" name="mSystems">
        <title>Genome- and Community-Level Interaction Insights into Carbon Utilization and Element Cycling Functions of Hydrothermarchaeota in Hydrothermal Sediment.</title>
        <authorList>
            <person name="Zhou Z."/>
            <person name="Liu Y."/>
            <person name="Xu W."/>
            <person name="Pan J."/>
            <person name="Luo Z.H."/>
            <person name="Li M."/>
        </authorList>
    </citation>
    <scope>NUCLEOTIDE SEQUENCE [LARGE SCALE GENOMIC DNA]</scope>
    <source>
        <strain evidence="3">SpSt-222</strain>
    </source>
</reference>
<feature type="region of interest" description="Disordered" evidence="1">
    <location>
        <begin position="45"/>
        <end position="82"/>
    </location>
</feature>
<dbReference type="Pfam" id="PF04314">
    <property type="entry name" value="PCuAC"/>
    <property type="match status" value="1"/>
</dbReference>
<organism evidence="3">
    <name type="scientific">Thermomicrobium roseum</name>
    <dbReference type="NCBI Taxonomy" id="500"/>
    <lineage>
        <taxon>Bacteria</taxon>
        <taxon>Pseudomonadati</taxon>
        <taxon>Thermomicrobiota</taxon>
        <taxon>Thermomicrobia</taxon>
        <taxon>Thermomicrobiales</taxon>
        <taxon>Thermomicrobiaceae</taxon>
        <taxon>Thermomicrobium</taxon>
    </lineage>
</organism>
<protein>
    <submittedName>
        <fullName evidence="3">Copper chaperone PCu(A)C</fullName>
    </submittedName>
</protein>
<feature type="compositionally biased region" description="Pro residues" evidence="1">
    <location>
        <begin position="52"/>
        <end position="62"/>
    </location>
</feature>
<dbReference type="InterPro" id="IPR058248">
    <property type="entry name" value="Lxx211020-like"/>
</dbReference>